<feature type="non-terminal residue" evidence="1">
    <location>
        <position position="1"/>
    </location>
</feature>
<dbReference type="AlphaFoldDB" id="A0A382QRT0"/>
<dbReference type="GO" id="GO:0005975">
    <property type="term" value="P:carbohydrate metabolic process"/>
    <property type="evidence" value="ECO:0007669"/>
    <property type="project" value="InterPro"/>
</dbReference>
<feature type="non-terminal residue" evidence="1">
    <location>
        <position position="106"/>
    </location>
</feature>
<gene>
    <name evidence="1" type="ORF">METZ01_LOCUS341063</name>
</gene>
<organism evidence="1">
    <name type="scientific">marine metagenome</name>
    <dbReference type="NCBI Taxonomy" id="408172"/>
    <lineage>
        <taxon>unclassified sequences</taxon>
        <taxon>metagenomes</taxon>
        <taxon>ecological metagenomes</taxon>
    </lineage>
</organism>
<evidence type="ECO:0000313" key="1">
    <source>
        <dbReference type="EMBL" id="SVC88209.1"/>
    </source>
</evidence>
<proteinExistence type="predicted"/>
<name>A0A382QRT0_9ZZZZ</name>
<evidence type="ECO:0008006" key="2">
    <source>
        <dbReference type="Google" id="ProtNLM"/>
    </source>
</evidence>
<dbReference type="SUPFAM" id="SSF88713">
    <property type="entry name" value="Glycoside hydrolase/deacetylase"/>
    <property type="match status" value="1"/>
</dbReference>
<accession>A0A382QRT0</accession>
<dbReference type="EMBL" id="UINC01116454">
    <property type="protein sequence ID" value="SVC88209.1"/>
    <property type="molecule type" value="Genomic_DNA"/>
</dbReference>
<sequence>VGAICIHGHFYQPPRDNPWTGTIVEHPGAAPFHDWNARIHAECYAPNVAARTLDEAGQLRGVHNNFSNISFNVGPTLMRWIRAESPSVYRAIVQADLEASQRSGGH</sequence>
<dbReference type="InterPro" id="IPR011330">
    <property type="entry name" value="Glyco_hydro/deAcase_b/a-brl"/>
</dbReference>
<reference evidence="1" key="1">
    <citation type="submission" date="2018-05" db="EMBL/GenBank/DDBJ databases">
        <authorList>
            <person name="Lanie J.A."/>
            <person name="Ng W.-L."/>
            <person name="Kazmierczak K.M."/>
            <person name="Andrzejewski T.M."/>
            <person name="Davidsen T.M."/>
            <person name="Wayne K.J."/>
            <person name="Tettelin H."/>
            <person name="Glass J.I."/>
            <person name="Rusch D."/>
            <person name="Podicherti R."/>
            <person name="Tsui H.-C.T."/>
            <person name="Winkler M.E."/>
        </authorList>
    </citation>
    <scope>NUCLEOTIDE SEQUENCE</scope>
</reference>
<protein>
    <recommendedName>
        <fullName evidence="2">Glycoside hydrolase family 57 N-terminal domain-containing protein</fullName>
    </recommendedName>
</protein>